<evidence type="ECO:0000313" key="2">
    <source>
        <dbReference type="Proteomes" id="UP000272706"/>
    </source>
</evidence>
<evidence type="ECO:0000313" key="1">
    <source>
        <dbReference type="EMBL" id="RJT32697.1"/>
    </source>
</evidence>
<dbReference type="InterPro" id="IPR006311">
    <property type="entry name" value="TAT_signal"/>
</dbReference>
<protein>
    <submittedName>
        <fullName evidence="1">Uncharacterized protein</fullName>
    </submittedName>
</protein>
<proteinExistence type="predicted"/>
<dbReference type="Proteomes" id="UP000272706">
    <property type="component" value="Unassembled WGS sequence"/>
</dbReference>
<sequence>MNVALNRRTLLKAGGALVVLSRYCPVAAQEAAAPATSPKLPGSLNERRFLDSWIRVDADARAN</sequence>
<name>A0A3A5KED2_9HYPH</name>
<gene>
    <name evidence="1" type="ORF">D3227_26290</name>
</gene>
<dbReference type="EMBL" id="QZWZ01000025">
    <property type="protein sequence ID" value="RJT32697.1"/>
    <property type="molecule type" value="Genomic_DNA"/>
</dbReference>
<organism evidence="1 2">
    <name type="scientific">Mesorhizobium waimense</name>
    <dbReference type="NCBI Taxonomy" id="1300307"/>
    <lineage>
        <taxon>Bacteria</taxon>
        <taxon>Pseudomonadati</taxon>
        <taxon>Pseudomonadota</taxon>
        <taxon>Alphaproteobacteria</taxon>
        <taxon>Hyphomicrobiales</taxon>
        <taxon>Phyllobacteriaceae</taxon>
        <taxon>Mesorhizobium</taxon>
    </lineage>
</organism>
<keyword evidence="2" id="KW-1185">Reference proteome</keyword>
<dbReference type="RefSeq" id="WP_120017182.1">
    <property type="nucleotide sequence ID" value="NZ_QZWZ01000025.1"/>
</dbReference>
<accession>A0A3A5KED2</accession>
<reference evidence="1 2" key="1">
    <citation type="submission" date="2018-09" db="EMBL/GenBank/DDBJ databases">
        <title>Mesorhizobium carmichaelinearum sp. nov. isolated from Carmichaelinea spp. root nodules in New Zealand.</title>
        <authorList>
            <person name="De Meyer S.E."/>
        </authorList>
    </citation>
    <scope>NUCLEOTIDE SEQUENCE [LARGE SCALE GENOMIC DNA]</scope>
    <source>
        <strain evidence="1 2">ICMP19557</strain>
    </source>
</reference>
<comment type="caution">
    <text evidence="1">The sequence shown here is derived from an EMBL/GenBank/DDBJ whole genome shotgun (WGS) entry which is preliminary data.</text>
</comment>
<dbReference type="PROSITE" id="PS51318">
    <property type="entry name" value="TAT"/>
    <property type="match status" value="1"/>
</dbReference>
<dbReference type="AlphaFoldDB" id="A0A3A5KED2"/>